<proteinExistence type="predicted"/>
<dbReference type="EMBL" id="JAIOIV010000028">
    <property type="protein sequence ID" value="MBZ0155328.1"/>
    <property type="molecule type" value="Genomic_DNA"/>
</dbReference>
<dbReference type="Gene3D" id="2.60.40.10">
    <property type="entry name" value="Immunoglobulins"/>
    <property type="match status" value="1"/>
</dbReference>
<organism evidence="2 3">
    <name type="scientific">Candidatus Nitrobium versatile</name>
    <dbReference type="NCBI Taxonomy" id="2884831"/>
    <lineage>
        <taxon>Bacteria</taxon>
        <taxon>Pseudomonadati</taxon>
        <taxon>Nitrospirota</taxon>
        <taxon>Nitrospiria</taxon>
        <taxon>Nitrospirales</taxon>
        <taxon>Nitrospiraceae</taxon>
        <taxon>Candidatus Nitrobium</taxon>
    </lineage>
</organism>
<dbReference type="Proteomes" id="UP000705867">
    <property type="component" value="Unassembled WGS sequence"/>
</dbReference>
<dbReference type="InterPro" id="IPR035986">
    <property type="entry name" value="PKD_dom_sf"/>
</dbReference>
<name>A0A953M1B3_9BACT</name>
<dbReference type="CDD" id="cd00146">
    <property type="entry name" value="PKD"/>
    <property type="match status" value="1"/>
</dbReference>
<protein>
    <recommendedName>
        <fullName evidence="1">PKD domain-containing protein</fullName>
    </recommendedName>
</protein>
<dbReference type="PROSITE" id="PS50093">
    <property type="entry name" value="PKD"/>
    <property type="match status" value="1"/>
</dbReference>
<feature type="domain" description="PKD" evidence="1">
    <location>
        <begin position="58"/>
        <end position="113"/>
    </location>
</feature>
<gene>
    <name evidence="2" type="ORF">K8I29_03825</name>
</gene>
<dbReference type="Pfam" id="PF18911">
    <property type="entry name" value="PKD_4"/>
    <property type="match status" value="1"/>
</dbReference>
<reference evidence="2" key="2">
    <citation type="submission" date="2021-08" db="EMBL/GenBank/DDBJ databases">
        <authorList>
            <person name="Dalcin Martins P."/>
        </authorList>
    </citation>
    <scope>NUCLEOTIDE SEQUENCE</scope>
    <source>
        <strain evidence="2">MAG_39</strain>
    </source>
</reference>
<evidence type="ECO:0000259" key="1">
    <source>
        <dbReference type="PROSITE" id="PS50093"/>
    </source>
</evidence>
<dbReference type="InterPro" id="IPR013783">
    <property type="entry name" value="Ig-like_fold"/>
</dbReference>
<dbReference type="InterPro" id="IPR000601">
    <property type="entry name" value="PKD_dom"/>
</dbReference>
<comment type="caution">
    <text evidence="2">The sequence shown here is derived from an EMBL/GenBank/DDBJ whole genome shotgun (WGS) entry which is preliminary data.</text>
</comment>
<sequence>MNSSPRCIVIFVLCIAAVLLILPAAGEGNGGIEIIVVPKTGKGPMWVHVEPRVNNLKEPLKFRWYFGDGQESGEMYPKPHFYEVGKYNLVLEVTEQTGKVYTASATIDAASPG</sequence>
<dbReference type="SUPFAM" id="SSF49299">
    <property type="entry name" value="PKD domain"/>
    <property type="match status" value="1"/>
</dbReference>
<reference evidence="2" key="1">
    <citation type="journal article" date="2021" name="bioRxiv">
        <title>Unraveling nitrogen, sulfur and carbon metabolic pathways and microbial community transcriptional responses to substrate deprivation and toxicity stresses in a bioreactor mimicking anoxic brackish coastal sediment conditions.</title>
        <authorList>
            <person name="Martins P.D."/>
            <person name="Echeveste M.J."/>
            <person name="Arshad A."/>
            <person name="Kurth J."/>
            <person name="Ouboter H."/>
            <person name="Jetten M.S.M."/>
            <person name="Welte C.U."/>
        </authorList>
    </citation>
    <scope>NUCLEOTIDE SEQUENCE</scope>
    <source>
        <strain evidence="2">MAG_39</strain>
    </source>
</reference>
<dbReference type="AlphaFoldDB" id="A0A953M1B3"/>
<evidence type="ECO:0000313" key="3">
    <source>
        <dbReference type="Proteomes" id="UP000705867"/>
    </source>
</evidence>
<evidence type="ECO:0000313" key="2">
    <source>
        <dbReference type="EMBL" id="MBZ0155328.1"/>
    </source>
</evidence>
<accession>A0A953M1B3</accession>